<dbReference type="PRINTS" id="PR01161">
    <property type="entry name" value="TUBULIN"/>
</dbReference>
<evidence type="ECO:0000256" key="4">
    <source>
        <dbReference type="ARBA" id="ARBA00022490"/>
    </source>
</evidence>
<dbReference type="AlphaFoldDB" id="A0A5N5WKJ1"/>
<organism evidence="11 12">
    <name type="scientific">Aspergillus leporis</name>
    <dbReference type="NCBI Taxonomy" id="41062"/>
    <lineage>
        <taxon>Eukaryota</taxon>
        <taxon>Fungi</taxon>
        <taxon>Dikarya</taxon>
        <taxon>Ascomycota</taxon>
        <taxon>Pezizomycotina</taxon>
        <taxon>Eurotiomycetes</taxon>
        <taxon>Eurotiomycetidae</taxon>
        <taxon>Eurotiales</taxon>
        <taxon>Aspergillaceae</taxon>
        <taxon>Aspergillus</taxon>
        <taxon>Aspergillus subgen. Circumdati</taxon>
    </lineage>
</organism>
<dbReference type="InterPro" id="IPR036525">
    <property type="entry name" value="Tubulin/FtsZ_GTPase_sf"/>
</dbReference>
<evidence type="ECO:0000259" key="10">
    <source>
        <dbReference type="Pfam" id="PF00091"/>
    </source>
</evidence>
<dbReference type="Gene3D" id="1.10.287.600">
    <property type="entry name" value="Helix hairpin bin"/>
    <property type="match status" value="1"/>
</dbReference>
<keyword evidence="7" id="KW-0342">GTP-binding</keyword>
<dbReference type="InterPro" id="IPR013838">
    <property type="entry name" value="Beta-tubulin_BS"/>
</dbReference>
<evidence type="ECO:0000256" key="1">
    <source>
        <dbReference type="ARBA" id="ARBA00004245"/>
    </source>
</evidence>
<dbReference type="GO" id="GO:0005525">
    <property type="term" value="F:GTP binding"/>
    <property type="evidence" value="ECO:0007669"/>
    <property type="project" value="UniProtKB-KW"/>
</dbReference>
<comment type="subunit">
    <text evidence="3">Dimer of alpha and beta chains. A typical microtubule is a hollow water-filled tube with an outer diameter of 25 nm and an inner diameter of 15 nM. Alpha-beta heterodimers associate head-to-tail to form protofilaments running lengthwise along the microtubule wall with the beta-tubulin subunit facing the microtubule plus end conferring a structural polarity. Microtubules usually have 13 protofilaments but different protofilament numbers can be found in some organisms and specialized cells.</text>
</comment>
<comment type="subcellular location">
    <subcellularLocation>
        <location evidence="1">Cytoplasm</location>
        <location evidence="1">Cytoskeleton</location>
    </subcellularLocation>
</comment>
<comment type="similarity">
    <text evidence="2">Belongs to the tubulin family.</text>
</comment>
<keyword evidence="4" id="KW-0963">Cytoplasm</keyword>
<feature type="domain" description="Tubulin/FtsZ GTPase" evidence="10">
    <location>
        <begin position="3"/>
        <end position="79"/>
    </location>
</feature>
<dbReference type="SUPFAM" id="SSF52490">
    <property type="entry name" value="Tubulin nucleotide-binding domain-like"/>
    <property type="match status" value="1"/>
</dbReference>
<comment type="function">
    <text evidence="9">Tubulin is the major constituent of microtubules, a cylinder consisting of laterally associated linear protofilaments composed of alpha- and beta-tubulin heterodimers. Microtubules grow by the addition of GTP-tubulin dimers to the microtubule end, where a stabilizing cap forms. Below the cap, tubulin dimers are in GDP-bound state, owing to GTPase activity of alpha-tubulin.</text>
</comment>
<name>A0A5N5WKJ1_9EURO</name>
<dbReference type="EMBL" id="ML732410">
    <property type="protein sequence ID" value="KAB8068197.1"/>
    <property type="molecule type" value="Genomic_DNA"/>
</dbReference>
<dbReference type="InterPro" id="IPR003008">
    <property type="entry name" value="Tubulin_FtsZ_GTPase"/>
</dbReference>
<proteinExistence type="inferred from homology"/>
<evidence type="ECO:0000313" key="12">
    <source>
        <dbReference type="Proteomes" id="UP000326565"/>
    </source>
</evidence>
<dbReference type="PANTHER" id="PTHR36527">
    <property type="entry name" value="OS01G0282866 PROTEIN"/>
    <property type="match status" value="1"/>
</dbReference>
<dbReference type="PANTHER" id="PTHR36527:SF8">
    <property type="entry name" value="TUBULIN BETA-4B CHAIN"/>
    <property type="match status" value="1"/>
</dbReference>
<evidence type="ECO:0000256" key="7">
    <source>
        <dbReference type="ARBA" id="ARBA00023134"/>
    </source>
</evidence>
<keyword evidence="6" id="KW-0547">Nucleotide-binding</keyword>
<evidence type="ECO:0000256" key="2">
    <source>
        <dbReference type="ARBA" id="ARBA00009636"/>
    </source>
</evidence>
<dbReference type="InterPro" id="IPR000217">
    <property type="entry name" value="Tubulin"/>
</dbReference>
<evidence type="ECO:0000313" key="11">
    <source>
        <dbReference type="EMBL" id="KAB8068197.1"/>
    </source>
</evidence>
<dbReference type="FunFam" id="1.10.287.600:FF:000013">
    <property type="entry name" value="Tubulin beta chain"/>
    <property type="match status" value="1"/>
</dbReference>
<reference evidence="11 12" key="1">
    <citation type="submission" date="2019-04" db="EMBL/GenBank/DDBJ databases">
        <title>Friends and foes A comparative genomics study of 23 Aspergillus species from section Flavi.</title>
        <authorList>
            <consortium name="DOE Joint Genome Institute"/>
            <person name="Kjaerbolling I."/>
            <person name="Vesth T."/>
            <person name="Frisvad J.C."/>
            <person name="Nybo J.L."/>
            <person name="Theobald S."/>
            <person name="Kildgaard S."/>
            <person name="Isbrandt T."/>
            <person name="Kuo A."/>
            <person name="Sato A."/>
            <person name="Lyhne E.K."/>
            <person name="Kogle M.E."/>
            <person name="Wiebenga A."/>
            <person name="Kun R.S."/>
            <person name="Lubbers R.J."/>
            <person name="Makela M.R."/>
            <person name="Barry K."/>
            <person name="Chovatia M."/>
            <person name="Clum A."/>
            <person name="Daum C."/>
            <person name="Haridas S."/>
            <person name="He G."/>
            <person name="LaButti K."/>
            <person name="Lipzen A."/>
            <person name="Mondo S."/>
            <person name="Riley R."/>
            <person name="Salamov A."/>
            <person name="Simmons B.A."/>
            <person name="Magnuson J.K."/>
            <person name="Henrissat B."/>
            <person name="Mortensen U.H."/>
            <person name="Larsen T.O."/>
            <person name="Devries R.P."/>
            <person name="Grigoriev I.V."/>
            <person name="Machida M."/>
            <person name="Baker S.E."/>
            <person name="Andersen M.R."/>
        </authorList>
    </citation>
    <scope>NUCLEOTIDE SEQUENCE [LARGE SCALE GENOMIC DNA]</scope>
    <source>
        <strain evidence="11 12">CBS 151.66</strain>
    </source>
</reference>
<evidence type="ECO:0000256" key="5">
    <source>
        <dbReference type="ARBA" id="ARBA00022701"/>
    </source>
</evidence>
<dbReference type="Pfam" id="PF00091">
    <property type="entry name" value="Tubulin"/>
    <property type="match status" value="1"/>
</dbReference>
<keyword evidence="12" id="KW-1185">Reference proteome</keyword>
<dbReference type="PROSITE" id="PS00228">
    <property type="entry name" value="TUBULIN_B_AUTOREG"/>
    <property type="match status" value="1"/>
</dbReference>
<dbReference type="SUPFAM" id="SSF55307">
    <property type="entry name" value="Tubulin C-terminal domain-like"/>
    <property type="match status" value="1"/>
</dbReference>
<keyword evidence="8" id="KW-0206">Cytoskeleton</keyword>
<dbReference type="InterPro" id="IPR023123">
    <property type="entry name" value="Tubulin_C"/>
</dbReference>
<evidence type="ECO:0000256" key="8">
    <source>
        <dbReference type="ARBA" id="ARBA00023212"/>
    </source>
</evidence>
<protein>
    <submittedName>
        <fullName evidence="11">Tubulin/FtsZ</fullName>
    </submittedName>
</protein>
<keyword evidence="5" id="KW-0493">Microtubule</keyword>
<dbReference type="GO" id="GO:0005874">
    <property type="term" value="C:microtubule"/>
    <property type="evidence" value="ECO:0007669"/>
    <property type="project" value="UniProtKB-KW"/>
</dbReference>
<sequence>MREIIQLQTGQCGNQIGSAFWQAISTEHGRDGCGFYNGTFELQKERLNVYYNEASNNKYVPRAVLVEWIPNNIQTAFCSVPRRGLKMSATFIANFTSTQGPLKRIGDQFSAMFHRKAFLHWYTGEGMDEMEFTEAESNMNDLITEY</sequence>
<evidence type="ECO:0000256" key="6">
    <source>
        <dbReference type="ARBA" id="ARBA00022741"/>
    </source>
</evidence>
<accession>A0A5N5WKJ1</accession>
<evidence type="ECO:0000256" key="3">
    <source>
        <dbReference type="ARBA" id="ARBA00011747"/>
    </source>
</evidence>
<dbReference type="Gene3D" id="3.40.50.1440">
    <property type="entry name" value="Tubulin/FtsZ, GTPase domain"/>
    <property type="match status" value="1"/>
</dbReference>
<dbReference type="OrthoDB" id="1662883at2759"/>
<evidence type="ECO:0000256" key="9">
    <source>
        <dbReference type="ARBA" id="ARBA00034296"/>
    </source>
</evidence>
<dbReference type="InterPro" id="IPR008280">
    <property type="entry name" value="Tub_FtsZ_C"/>
</dbReference>
<gene>
    <name evidence="11" type="ORF">BDV29DRAFT_73732</name>
</gene>
<dbReference type="Proteomes" id="UP000326565">
    <property type="component" value="Unassembled WGS sequence"/>
</dbReference>
<dbReference type="GO" id="GO:0007017">
    <property type="term" value="P:microtubule-based process"/>
    <property type="evidence" value="ECO:0007669"/>
    <property type="project" value="InterPro"/>
</dbReference>